<keyword evidence="1" id="KW-0472">Membrane</keyword>
<accession>A0A5E4YZU7</accession>
<proteinExistence type="predicted"/>
<keyword evidence="3" id="KW-1185">Reference proteome</keyword>
<keyword evidence="1" id="KW-1133">Transmembrane helix</keyword>
<evidence type="ECO:0000313" key="3">
    <source>
        <dbReference type="Proteomes" id="UP000383971"/>
    </source>
</evidence>
<dbReference type="Proteomes" id="UP000383971">
    <property type="component" value="Unassembled WGS sequence"/>
</dbReference>
<dbReference type="AlphaFoldDB" id="A0A5E4YZU7"/>
<name>A0A5E4YZU7_9BURK</name>
<feature type="transmembrane region" description="Helical" evidence="1">
    <location>
        <begin position="38"/>
        <end position="55"/>
    </location>
</feature>
<sequence>MVDLSPMVENARFALFAWAAAGVCVLCLVGWFRSPGSLLFPIAAVVFGLICFAFASQTKTSGAEFAVGKCPDHFPTSLAADQPRMKPSTIFASFTPT</sequence>
<organism evidence="2 3">
    <name type="scientific">Pandoraea communis</name>
    <dbReference type="NCBI Taxonomy" id="2508297"/>
    <lineage>
        <taxon>Bacteria</taxon>
        <taxon>Pseudomonadati</taxon>
        <taxon>Pseudomonadota</taxon>
        <taxon>Betaproteobacteria</taxon>
        <taxon>Burkholderiales</taxon>
        <taxon>Burkholderiaceae</taxon>
        <taxon>Pandoraea</taxon>
    </lineage>
</organism>
<reference evidence="2 3" key="1">
    <citation type="submission" date="2019-08" db="EMBL/GenBank/DDBJ databases">
        <authorList>
            <person name="Peeters C."/>
        </authorList>
    </citation>
    <scope>NUCLEOTIDE SEQUENCE [LARGE SCALE GENOMIC DNA]</scope>
    <source>
        <strain evidence="2 3">LMG 31111</strain>
    </source>
</reference>
<dbReference type="EMBL" id="CABPSE010000027">
    <property type="protein sequence ID" value="VVE53952.1"/>
    <property type="molecule type" value="Genomic_DNA"/>
</dbReference>
<feature type="transmembrane region" description="Helical" evidence="1">
    <location>
        <begin position="12"/>
        <end position="32"/>
    </location>
</feature>
<protein>
    <submittedName>
        <fullName evidence="2">Uncharacterized protein</fullName>
    </submittedName>
</protein>
<evidence type="ECO:0000313" key="2">
    <source>
        <dbReference type="EMBL" id="VVE53952.1"/>
    </source>
</evidence>
<evidence type="ECO:0000256" key="1">
    <source>
        <dbReference type="SAM" id="Phobius"/>
    </source>
</evidence>
<keyword evidence="1" id="KW-0812">Transmembrane</keyword>
<gene>
    <name evidence="2" type="ORF">PCO31111_04927</name>
</gene>